<accession>A0ABS3BKL5</accession>
<evidence type="ECO:0000313" key="2">
    <source>
        <dbReference type="Proteomes" id="UP000664698"/>
    </source>
</evidence>
<protein>
    <submittedName>
        <fullName evidence="1">Adhesin</fullName>
    </submittedName>
</protein>
<keyword evidence="2" id="KW-1185">Reference proteome</keyword>
<proteinExistence type="predicted"/>
<reference evidence="1 2" key="1">
    <citation type="submission" date="2021-03" db="EMBL/GenBank/DDBJ databases">
        <title>novel species isolated from a fishpond in China.</title>
        <authorList>
            <person name="Lu H."/>
            <person name="Cai Z."/>
        </authorList>
    </citation>
    <scope>NUCLEOTIDE SEQUENCE [LARGE SCALE GENOMIC DNA]</scope>
    <source>
        <strain evidence="1 2">JCM 31546</strain>
    </source>
</reference>
<dbReference type="RefSeq" id="WP_206567813.1">
    <property type="nucleotide sequence ID" value="NZ_JAFKCW010000001.1"/>
</dbReference>
<dbReference type="EMBL" id="JAFKCW010000001">
    <property type="protein sequence ID" value="MBN7799840.1"/>
    <property type="molecule type" value="Genomic_DNA"/>
</dbReference>
<gene>
    <name evidence="1" type="ORF">J0A67_03160</name>
</gene>
<dbReference type="Proteomes" id="UP000664698">
    <property type="component" value="Unassembled WGS sequence"/>
</dbReference>
<name>A0ABS3BKL5_9BACT</name>
<organism evidence="1 2">
    <name type="scientific">Algoriphagus aestuariicola</name>
    <dbReference type="NCBI Taxonomy" id="1852016"/>
    <lineage>
        <taxon>Bacteria</taxon>
        <taxon>Pseudomonadati</taxon>
        <taxon>Bacteroidota</taxon>
        <taxon>Cytophagia</taxon>
        <taxon>Cytophagales</taxon>
        <taxon>Cyclobacteriaceae</taxon>
        <taxon>Algoriphagus</taxon>
    </lineage>
</organism>
<comment type="caution">
    <text evidence="1">The sequence shown here is derived from an EMBL/GenBank/DDBJ whole genome shotgun (WGS) entry which is preliminary data.</text>
</comment>
<sequence>MAEITGNSIIINDREQLKKYFRSGMLPTEIHFAILIDSMFNKVDDGINKNEEDGLMVFPSGDEEILLSFYDSLKDKKSSWVLVNGQGETKGIILREKGKEYPTIFFQKGGNVGIGTDRPSQKLEVAGLIASHGRVGVYQKGQVPADGNWHDVLTNLTGCQGFEIVAHAGRKQKGKYSLLHATALSTFGNSKPKITKTCAHFGFWWNKINCRWVGDTFNYRLQIRTGSNYGGDSKITFQIGKLWDDDFLAEF</sequence>
<evidence type="ECO:0000313" key="1">
    <source>
        <dbReference type="EMBL" id="MBN7799840.1"/>
    </source>
</evidence>